<dbReference type="OrthoDB" id="4319558at2"/>
<evidence type="ECO:0000313" key="3">
    <source>
        <dbReference type="Proteomes" id="UP000244729"/>
    </source>
</evidence>
<keyword evidence="3" id="KW-1185">Reference proteome</keyword>
<dbReference type="AlphaFoldDB" id="A0A2S0WV21"/>
<dbReference type="RefSeq" id="WP_108594990.1">
    <property type="nucleotide sequence ID" value="NZ_CP028913.1"/>
</dbReference>
<dbReference type="InterPro" id="IPR035172">
    <property type="entry name" value="DUF5302"/>
</dbReference>
<evidence type="ECO:0000256" key="1">
    <source>
        <dbReference type="SAM" id="MobiDB-lite"/>
    </source>
</evidence>
<reference evidence="2 3" key="1">
    <citation type="submission" date="2018-04" db="EMBL/GenBank/DDBJ databases">
        <authorList>
            <person name="Li J."/>
        </authorList>
    </citation>
    <scope>NUCLEOTIDE SEQUENCE [LARGE SCALE GENOMIC DNA]</scope>
    <source>
        <strain evidence="3">30A</strain>
    </source>
</reference>
<dbReference type="Proteomes" id="UP000244729">
    <property type="component" value="Chromosome"/>
</dbReference>
<dbReference type="KEGG" id="agm:DCE93_05475"/>
<dbReference type="EMBL" id="CP028913">
    <property type="protein sequence ID" value="AWB95172.1"/>
    <property type="molecule type" value="Genomic_DNA"/>
</dbReference>
<name>A0A2S0WV21_9MICO</name>
<evidence type="ECO:0000313" key="2">
    <source>
        <dbReference type="EMBL" id="AWB95172.1"/>
    </source>
</evidence>
<feature type="compositionally biased region" description="Basic and acidic residues" evidence="1">
    <location>
        <begin position="13"/>
        <end position="39"/>
    </location>
</feature>
<sequence>MSSDEQSTPGPSDETKRKFREALDRKNNAAKKREGEAHLDGGGAAQHTQGPAEHKREFRRKSG</sequence>
<gene>
    <name evidence="2" type="ORF">DCE93_05475</name>
</gene>
<feature type="compositionally biased region" description="Polar residues" evidence="1">
    <location>
        <begin position="1"/>
        <end position="10"/>
    </location>
</feature>
<dbReference type="Pfam" id="PF17227">
    <property type="entry name" value="DUF5302"/>
    <property type="match status" value="1"/>
</dbReference>
<accession>A0A2S0WV21</accession>
<feature type="region of interest" description="Disordered" evidence="1">
    <location>
        <begin position="1"/>
        <end position="63"/>
    </location>
</feature>
<organism evidence="2 3">
    <name type="scientific">Agromyces badenianii</name>
    <dbReference type="NCBI Taxonomy" id="2080742"/>
    <lineage>
        <taxon>Bacteria</taxon>
        <taxon>Bacillati</taxon>
        <taxon>Actinomycetota</taxon>
        <taxon>Actinomycetes</taxon>
        <taxon>Micrococcales</taxon>
        <taxon>Microbacteriaceae</taxon>
        <taxon>Agromyces</taxon>
    </lineage>
</organism>
<protein>
    <submittedName>
        <fullName evidence="2">Uncharacterized protein</fullName>
    </submittedName>
</protein>
<proteinExistence type="predicted"/>